<evidence type="ECO:0000256" key="4">
    <source>
        <dbReference type="RuleBase" id="RU367119"/>
    </source>
</evidence>
<evidence type="ECO:0000256" key="1">
    <source>
        <dbReference type="ARBA" id="ARBA00008725"/>
    </source>
</evidence>
<dbReference type="OrthoDB" id="9790048at2"/>
<dbReference type="GO" id="GO:0042301">
    <property type="term" value="F:phosphate ion binding"/>
    <property type="evidence" value="ECO:0007669"/>
    <property type="project" value="UniProtKB-UniRule"/>
</dbReference>
<keyword evidence="4" id="KW-0592">Phosphate transport</keyword>
<dbReference type="AlphaFoldDB" id="A0A0K1EKQ0"/>
<sequence length="345" mass="37003">MGGTTFTAAPFAWAAAGVLASGLLGCGRSGPDPVVTVDGSSTGYPLSEAVAEELQRRTPPTRVVVGISGTDGGLQKLCAGEVDISAASRPIRPSEAEACRSGGIDYLEIPVAFDGIAIVGNLANTWADHITTDELHRIWEPSAEAKVNHWSDVHPGWPARPLRLFGAGLDSGTYDHFTEAIVGRVHASRSDYTSSEDDNMLVTGVAGDPLALGFVGYAYYEQNRDRLKLLPVDDGNDENGRGPVAPTRTTITEGTYQPLSRLLFLYVARSALKRAEVTTFVRFYLQNAAKLADEVGLIPLPESTYHLVQARIAQRITGSLFDKGYLPARAIEQLLARDLRPAEAP</sequence>
<reference evidence="6 7" key="1">
    <citation type="submission" date="2015-07" db="EMBL/GenBank/DDBJ databases">
        <title>Genome analysis of myxobacterium Chondromyces crocatus Cm c5 reveals a high potential for natural compound synthesis and the genetic basis for the loss of fruiting body formation.</title>
        <authorList>
            <person name="Zaburannyi N."/>
            <person name="Bunk B."/>
            <person name="Maier J."/>
            <person name="Overmann J."/>
            <person name="Mueller R."/>
        </authorList>
    </citation>
    <scope>NUCLEOTIDE SEQUENCE [LARGE SCALE GENOMIC DNA]</scope>
    <source>
        <strain evidence="6 7">Cm c5</strain>
    </source>
</reference>
<dbReference type="InterPro" id="IPR050811">
    <property type="entry name" value="Phosphate_ABC_transporter"/>
</dbReference>
<dbReference type="EMBL" id="CP012159">
    <property type="protein sequence ID" value="AKT41440.1"/>
    <property type="molecule type" value="Genomic_DNA"/>
</dbReference>
<dbReference type="NCBIfam" id="TIGR02136">
    <property type="entry name" value="ptsS_2"/>
    <property type="match status" value="1"/>
</dbReference>
<evidence type="ECO:0000256" key="3">
    <source>
        <dbReference type="ARBA" id="ARBA00022729"/>
    </source>
</evidence>
<dbReference type="Gene3D" id="3.40.190.10">
    <property type="entry name" value="Periplasmic binding protein-like II"/>
    <property type="match status" value="2"/>
</dbReference>
<dbReference type="Proteomes" id="UP000067626">
    <property type="component" value="Chromosome"/>
</dbReference>
<dbReference type="CDD" id="cd13654">
    <property type="entry name" value="PBP2_phosphate_like_2"/>
    <property type="match status" value="1"/>
</dbReference>
<dbReference type="SUPFAM" id="SSF53850">
    <property type="entry name" value="Periplasmic binding protein-like II"/>
    <property type="match status" value="1"/>
</dbReference>
<keyword evidence="7" id="KW-1185">Reference proteome</keyword>
<accession>A0A0K1EKQ0</accession>
<comment type="function">
    <text evidence="4">Involved in the system for phosphate transport across the cytoplasmic membrane.</text>
</comment>
<dbReference type="PANTHER" id="PTHR30570:SF1">
    <property type="entry name" value="PHOSPHATE-BINDING PROTEIN PSTS"/>
    <property type="match status" value="1"/>
</dbReference>
<proteinExistence type="inferred from homology"/>
<comment type="similarity">
    <text evidence="1 4">Belongs to the PstS family.</text>
</comment>
<keyword evidence="2 4" id="KW-0813">Transport</keyword>
<dbReference type="RefSeq" id="WP_050433232.1">
    <property type="nucleotide sequence ID" value="NZ_CP012159.1"/>
</dbReference>
<protein>
    <recommendedName>
        <fullName evidence="4">Phosphate-binding protein</fullName>
    </recommendedName>
</protein>
<evidence type="ECO:0000313" key="6">
    <source>
        <dbReference type="EMBL" id="AKT41440.1"/>
    </source>
</evidence>
<evidence type="ECO:0000259" key="5">
    <source>
        <dbReference type="Pfam" id="PF12849"/>
    </source>
</evidence>
<name>A0A0K1EKQ0_CHOCO</name>
<organism evidence="6 7">
    <name type="scientific">Chondromyces crocatus</name>
    <dbReference type="NCBI Taxonomy" id="52"/>
    <lineage>
        <taxon>Bacteria</taxon>
        <taxon>Pseudomonadati</taxon>
        <taxon>Myxococcota</taxon>
        <taxon>Polyangia</taxon>
        <taxon>Polyangiales</taxon>
        <taxon>Polyangiaceae</taxon>
        <taxon>Chondromyces</taxon>
    </lineage>
</organism>
<evidence type="ECO:0000256" key="2">
    <source>
        <dbReference type="ARBA" id="ARBA00022448"/>
    </source>
</evidence>
<dbReference type="KEGG" id="ccro:CMC5_056400"/>
<dbReference type="STRING" id="52.CMC5_056400"/>
<feature type="domain" description="PBP" evidence="5">
    <location>
        <begin position="33"/>
        <end position="286"/>
    </location>
</feature>
<gene>
    <name evidence="6" type="ORF">CMC5_056400</name>
</gene>
<dbReference type="InterPro" id="IPR011862">
    <property type="entry name" value="Phos-bd"/>
</dbReference>
<keyword evidence="3" id="KW-0732">Signal</keyword>
<dbReference type="InterPro" id="IPR024370">
    <property type="entry name" value="PBP_domain"/>
</dbReference>
<dbReference type="GO" id="GO:0006817">
    <property type="term" value="P:phosphate ion transport"/>
    <property type="evidence" value="ECO:0007669"/>
    <property type="project" value="UniProtKB-UniRule"/>
</dbReference>
<dbReference type="PANTHER" id="PTHR30570">
    <property type="entry name" value="PERIPLASMIC PHOSPHATE BINDING COMPONENT OF PHOSPHATE ABC TRANSPORTER"/>
    <property type="match status" value="1"/>
</dbReference>
<evidence type="ECO:0000313" key="7">
    <source>
        <dbReference type="Proteomes" id="UP000067626"/>
    </source>
</evidence>
<dbReference type="Pfam" id="PF12849">
    <property type="entry name" value="PBP_like_2"/>
    <property type="match status" value="1"/>
</dbReference>